<dbReference type="OrthoDB" id="3219024at2759"/>
<feature type="region of interest" description="Disordered" evidence="1">
    <location>
        <begin position="74"/>
        <end position="391"/>
    </location>
</feature>
<dbReference type="EMBL" id="WHVB01000019">
    <property type="protein sequence ID" value="KAF8473029.1"/>
    <property type="molecule type" value="Genomic_DNA"/>
</dbReference>
<sequence>MPTRGLRPSLVRTHSRSSSGGSSKVVYNLQLTHKDPVVQSKIDKARRTSHTFEPNPRVNVSRTGSTVHVQAREQVTGAPPRRTTHLHPPRGGKPKGGFMIAASTVGSDEEDEWVSSGAATPMGDASGDEGPGKKTPQEMSPATPVDLVGQRAKGQNPALGPGTTPRAEATQPQPRPRVQTNGFTPTRPPHVTAPPAQLSDPSEPSQYPQQEWDPYRQQPRNGHPQLDTTQHAPFPQSRQLPTASHIPGQTVFPKPLVRTPESTPEVGGVRTEPPTPTSPRSDHYSTGRVRPPSTRSLVAEHALRPHPLIRGQSFGHGHLAPLKVSSDAAQAQLSSSPPPGRSPSSSPPSIRKVHTPVLSASPGRHFSSSIFRRPSMSSTHSAATLPVQPLTPVERTRTLSMLSATSSSAALSSLAHLPTRGILATPQNTPLVVHFPPQGPHTHPETVHALLPPPYVTPHFTVLQWRSPICESHDRVARARESERRRRGA</sequence>
<reference evidence="2" key="1">
    <citation type="submission" date="2019-10" db="EMBL/GenBank/DDBJ databases">
        <authorList>
            <consortium name="DOE Joint Genome Institute"/>
            <person name="Kuo A."/>
            <person name="Miyauchi S."/>
            <person name="Kiss E."/>
            <person name="Drula E."/>
            <person name="Kohler A."/>
            <person name="Sanchez-Garcia M."/>
            <person name="Andreopoulos B."/>
            <person name="Barry K.W."/>
            <person name="Bonito G."/>
            <person name="Buee M."/>
            <person name="Carver A."/>
            <person name="Chen C."/>
            <person name="Cichocki N."/>
            <person name="Clum A."/>
            <person name="Culley D."/>
            <person name="Crous P.W."/>
            <person name="Fauchery L."/>
            <person name="Girlanda M."/>
            <person name="Hayes R."/>
            <person name="Keri Z."/>
            <person name="LaButti K."/>
            <person name="Lipzen A."/>
            <person name="Lombard V."/>
            <person name="Magnuson J."/>
            <person name="Maillard F."/>
            <person name="Morin E."/>
            <person name="Murat C."/>
            <person name="Nolan M."/>
            <person name="Ohm R."/>
            <person name="Pangilinan J."/>
            <person name="Pereira M."/>
            <person name="Perotto S."/>
            <person name="Peter M."/>
            <person name="Riley R."/>
            <person name="Sitrit Y."/>
            <person name="Stielow B."/>
            <person name="Szollosi G."/>
            <person name="Zifcakova L."/>
            <person name="Stursova M."/>
            <person name="Spatafora J.W."/>
            <person name="Tedersoo L."/>
            <person name="Vaario L.-M."/>
            <person name="Yamada A."/>
            <person name="Yan M."/>
            <person name="Wang P."/>
            <person name="Xu J."/>
            <person name="Bruns T."/>
            <person name="Baldrian P."/>
            <person name="Vilgalys R."/>
            <person name="Henrissat B."/>
            <person name="Grigoriev I.V."/>
            <person name="Hibbett D."/>
            <person name="Nagy L.G."/>
            <person name="Martin F.M."/>
        </authorList>
    </citation>
    <scope>NUCLEOTIDE SEQUENCE</scope>
    <source>
        <strain evidence="2">Prilba</strain>
    </source>
</reference>
<accession>A0A9P5K103</accession>
<feature type="compositionally biased region" description="Polar residues" evidence="1">
    <location>
        <begin position="226"/>
        <end position="242"/>
    </location>
</feature>
<gene>
    <name evidence="2" type="ORF">DFH94DRAFT_148519</name>
</gene>
<dbReference type="AlphaFoldDB" id="A0A9P5K103"/>
<organism evidence="2 3">
    <name type="scientific">Russula ochroleuca</name>
    <dbReference type="NCBI Taxonomy" id="152965"/>
    <lineage>
        <taxon>Eukaryota</taxon>
        <taxon>Fungi</taxon>
        <taxon>Dikarya</taxon>
        <taxon>Basidiomycota</taxon>
        <taxon>Agaricomycotina</taxon>
        <taxon>Agaricomycetes</taxon>
        <taxon>Russulales</taxon>
        <taxon>Russulaceae</taxon>
        <taxon>Russula</taxon>
    </lineage>
</organism>
<feature type="compositionally biased region" description="Polar residues" evidence="1">
    <location>
        <begin position="199"/>
        <end position="209"/>
    </location>
</feature>
<dbReference type="Proteomes" id="UP000759537">
    <property type="component" value="Unassembled WGS sequence"/>
</dbReference>
<comment type="caution">
    <text evidence="2">The sequence shown here is derived from an EMBL/GenBank/DDBJ whole genome shotgun (WGS) entry which is preliminary data.</text>
</comment>
<reference evidence="2" key="2">
    <citation type="journal article" date="2020" name="Nat. Commun.">
        <title>Large-scale genome sequencing of mycorrhizal fungi provides insights into the early evolution of symbiotic traits.</title>
        <authorList>
            <person name="Miyauchi S."/>
            <person name="Kiss E."/>
            <person name="Kuo A."/>
            <person name="Drula E."/>
            <person name="Kohler A."/>
            <person name="Sanchez-Garcia M."/>
            <person name="Morin E."/>
            <person name="Andreopoulos B."/>
            <person name="Barry K.W."/>
            <person name="Bonito G."/>
            <person name="Buee M."/>
            <person name="Carver A."/>
            <person name="Chen C."/>
            <person name="Cichocki N."/>
            <person name="Clum A."/>
            <person name="Culley D."/>
            <person name="Crous P.W."/>
            <person name="Fauchery L."/>
            <person name="Girlanda M."/>
            <person name="Hayes R.D."/>
            <person name="Keri Z."/>
            <person name="LaButti K."/>
            <person name="Lipzen A."/>
            <person name="Lombard V."/>
            <person name="Magnuson J."/>
            <person name="Maillard F."/>
            <person name="Murat C."/>
            <person name="Nolan M."/>
            <person name="Ohm R.A."/>
            <person name="Pangilinan J."/>
            <person name="Pereira M.F."/>
            <person name="Perotto S."/>
            <person name="Peter M."/>
            <person name="Pfister S."/>
            <person name="Riley R."/>
            <person name="Sitrit Y."/>
            <person name="Stielow J.B."/>
            <person name="Szollosi G."/>
            <person name="Zifcakova L."/>
            <person name="Stursova M."/>
            <person name="Spatafora J.W."/>
            <person name="Tedersoo L."/>
            <person name="Vaario L.M."/>
            <person name="Yamada A."/>
            <person name="Yan M."/>
            <person name="Wang P."/>
            <person name="Xu J."/>
            <person name="Bruns T."/>
            <person name="Baldrian P."/>
            <person name="Vilgalys R."/>
            <person name="Dunand C."/>
            <person name="Henrissat B."/>
            <person name="Grigoriev I.V."/>
            <person name="Hibbett D."/>
            <person name="Nagy L.G."/>
            <person name="Martin F.M."/>
        </authorList>
    </citation>
    <scope>NUCLEOTIDE SEQUENCE</scope>
    <source>
        <strain evidence="2">Prilba</strain>
    </source>
</reference>
<feature type="compositionally biased region" description="Basic residues" evidence="1">
    <location>
        <begin position="82"/>
        <end position="93"/>
    </location>
</feature>
<keyword evidence="3" id="KW-1185">Reference proteome</keyword>
<evidence type="ECO:0000313" key="2">
    <source>
        <dbReference type="EMBL" id="KAF8473029.1"/>
    </source>
</evidence>
<protein>
    <submittedName>
        <fullName evidence="2">Uncharacterized protein</fullName>
    </submittedName>
</protein>
<feature type="region of interest" description="Disordered" evidence="1">
    <location>
        <begin position="1"/>
        <end position="24"/>
    </location>
</feature>
<evidence type="ECO:0000313" key="3">
    <source>
        <dbReference type="Proteomes" id="UP000759537"/>
    </source>
</evidence>
<feature type="compositionally biased region" description="Low complexity" evidence="1">
    <location>
        <begin position="325"/>
        <end position="335"/>
    </location>
</feature>
<feature type="compositionally biased region" description="Low complexity" evidence="1">
    <location>
        <begin position="366"/>
        <end position="378"/>
    </location>
</feature>
<name>A0A9P5K103_9AGAM</name>
<evidence type="ECO:0000256" key="1">
    <source>
        <dbReference type="SAM" id="MobiDB-lite"/>
    </source>
</evidence>
<proteinExistence type="predicted"/>